<dbReference type="InterPro" id="IPR001563">
    <property type="entry name" value="Peptidase_S10"/>
</dbReference>
<dbReference type="GO" id="GO:0006508">
    <property type="term" value="P:proteolysis"/>
    <property type="evidence" value="ECO:0007669"/>
    <property type="project" value="InterPro"/>
</dbReference>
<evidence type="ECO:0000313" key="1">
    <source>
        <dbReference type="EMBL" id="CAG7825051.1"/>
    </source>
</evidence>
<dbReference type="EMBL" id="CAJVCH010534751">
    <property type="protein sequence ID" value="CAG7825051.1"/>
    <property type="molecule type" value="Genomic_DNA"/>
</dbReference>
<proteinExistence type="predicted"/>
<dbReference type="Proteomes" id="UP000708208">
    <property type="component" value="Unassembled WGS sequence"/>
</dbReference>
<gene>
    <name evidence="1" type="ORF">AFUS01_LOCUS35176</name>
</gene>
<organism evidence="1 2">
    <name type="scientific">Allacma fusca</name>
    <dbReference type="NCBI Taxonomy" id="39272"/>
    <lineage>
        <taxon>Eukaryota</taxon>
        <taxon>Metazoa</taxon>
        <taxon>Ecdysozoa</taxon>
        <taxon>Arthropoda</taxon>
        <taxon>Hexapoda</taxon>
        <taxon>Collembola</taxon>
        <taxon>Symphypleona</taxon>
        <taxon>Sminthuridae</taxon>
        <taxon>Allacma</taxon>
    </lineage>
</organism>
<dbReference type="Pfam" id="PF00450">
    <property type="entry name" value="Peptidase_S10"/>
    <property type="match status" value="1"/>
</dbReference>
<keyword evidence="2" id="KW-1185">Reference proteome</keyword>
<dbReference type="GO" id="GO:0004185">
    <property type="term" value="F:serine-type carboxypeptidase activity"/>
    <property type="evidence" value="ECO:0007669"/>
    <property type="project" value="InterPro"/>
</dbReference>
<comment type="caution">
    <text evidence="1">The sequence shown here is derived from an EMBL/GenBank/DDBJ whole genome shotgun (WGS) entry which is preliminary data.</text>
</comment>
<dbReference type="OrthoDB" id="443318at2759"/>
<dbReference type="AlphaFoldDB" id="A0A8J2L2Q6"/>
<sequence length="78" mass="8537">MSLDGTLLERILDKGYKVLTYSGQFDPTVVPLGVKDALEGLKWKGAEDFKKAPRIIWKVKDDVAGYARSSGGLTECSC</sequence>
<name>A0A8J2L2Q6_9HEXA</name>
<reference evidence="1" key="1">
    <citation type="submission" date="2021-06" db="EMBL/GenBank/DDBJ databases">
        <authorList>
            <person name="Hodson N. C."/>
            <person name="Mongue J. A."/>
            <person name="Jaron S. K."/>
        </authorList>
    </citation>
    <scope>NUCLEOTIDE SEQUENCE</scope>
</reference>
<evidence type="ECO:0000313" key="2">
    <source>
        <dbReference type="Proteomes" id="UP000708208"/>
    </source>
</evidence>
<protein>
    <submittedName>
        <fullName evidence="1">Uncharacterized protein</fullName>
    </submittedName>
</protein>
<accession>A0A8J2L2Q6</accession>